<dbReference type="EMBL" id="NEXC01000004">
    <property type="protein sequence ID" value="PSN84380.1"/>
    <property type="molecule type" value="Genomic_DNA"/>
</dbReference>
<comment type="caution">
    <text evidence="1">The sequence shown here is derived from an EMBL/GenBank/DDBJ whole genome shotgun (WGS) entry which is preliminary data.</text>
</comment>
<name>A0A2R6ADC2_9ARCH</name>
<sequence length="66" mass="7535">MVKMSAVLLKPRNNSDNRLEELSQKFGIDKDTLKEIILKYVLSDEELVLKIVKEYLGTEPELTTPG</sequence>
<reference evidence="1 2" key="1">
    <citation type="submission" date="2017-04" db="EMBL/GenBank/DDBJ databases">
        <title>Novel microbial lineages endemic to geothermal iron-oxide mats fill important gaps in the evolutionary history of Archaea.</title>
        <authorList>
            <person name="Jay Z.J."/>
            <person name="Beam J.P."/>
            <person name="Dlakic M."/>
            <person name="Rusch D.B."/>
            <person name="Kozubal M.A."/>
            <person name="Inskeep W.P."/>
        </authorList>
    </citation>
    <scope>NUCLEOTIDE SEQUENCE [LARGE SCALE GENOMIC DNA]</scope>
    <source>
        <strain evidence="1">OSP_D</strain>
    </source>
</reference>
<dbReference type="Proteomes" id="UP000240880">
    <property type="component" value="Unassembled WGS sequence"/>
</dbReference>
<proteinExistence type="predicted"/>
<accession>A0A2R6ADC2</accession>
<gene>
    <name evidence="1" type="ORF">B9Q01_01470</name>
</gene>
<protein>
    <submittedName>
        <fullName evidence="1">Uncharacterized protein</fullName>
    </submittedName>
</protein>
<dbReference type="AlphaFoldDB" id="A0A2R6ADC2"/>
<evidence type="ECO:0000313" key="2">
    <source>
        <dbReference type="Proteomes" id="UP000240880"/>
    </source>
</evidence>
<evidence type="ECO:0000313" key="1">
    <source>
        <dbReference type="EMBL" id="PSN84380.1"/>
    </source>
</evidence>
<organism evidence="1 2">
    <name type="scientific">Candidatus Marsarchaeota G1 archaeon OSP_D</name>
    <dbReference type="NCBI Taxonomy" id="1978155"/>
    <lineage>
        <taxon>Archaea</taxon>
        <taxon>Candidatus Marsarchaeota</taxon>
        <taxon>Candidatus Marsarchaeota group 1</taxon>
    </lineage>
</organism>